<dbReference type="AlphaFoldDB" id="A0AAP0EES9"/>
<dbReference type="Pfam" id="PF05605">
    <property type="entry name" value="zf-Di19"/>
    <property type="match status" value="1"/>
</dbReference>
<gene>
    <name evidence="4" type="ORF">Sjap_023484</name>
</gene>
<dbReference type="Pfam" id="PF14571">
    <property type="entry name" value="Di19_C"/>
    <property type="match status" value="1"/>
</dbReference>
<comment type="similarity">
    <text evidence="1">Belongs to the Di19 family.</text>
</comment>
<dbReference type="InterPro" id="IPR008598">
    <property type="entry name" value="Di19_Zn-bd"/>
</dbReference>
<dbReference type="EMBL" id="JBBNAE010000010">
    <property type="protein sequence ID" value="KAK9090307.1"/>
    <property type="molecule type" value="Genomic_DNA"/>
</dbReference>
<protein>
    <recommendedName>
        <fullName evidence="6">Drought induced 19 protein type zinc-binding domain-containing protein</fullName>
    </recommendedName>
</protein>
<feature type="domain" description="Di19 zinc-binding" evidence="2">
    <location>
        <begin position="41"/>
        <end position="99"/>
    </location>
</feature>
<sequence>MSFWASRVRSAKYSVTAATLGSENHSRLDDFEGDDDARVCLPCPFCYMEIELSMLCNHLQDEHCFDVKNSVTNFSALVCPMCAANLGRDAVGHFRVHHSHMLKRRRKSQRSGTWNNISSMLGKELQEIAPFRLKVVGNIPESAPDPLISPFLCNVALPEATSIGVPIALEKKSIKSQTVDGPDEEGYKERSSKAEFVQQLVASTIDKRSLRDAAMHMDT</sequence>
<evidence type="ECO:0000259" key="2">
    <source>
        <dbReference type="Pfam" id="PF05605"/>
    </source>
</evidence>
<dbReference type="PANTHER" id="PTHR31875:SF24">
    <property type="entry name" value="PROTEIN DEHYDRATION-INDUCED 19 HOMOLOG 5"/>
    <property type="match status" value="1"/>
</dbReference>
<keyword evidence="5" id="KW-1185">Reference proteome</keyword>
<accession>A0AAP0EES9</accession>
<name>A0AAP0EES9_9MAGN</name>
<evidence type="ECO:0000313" key="5">
    <source>
        <dbReference type="Proteomes" id="UP001417504"/>
    </source>
</evidence>
<proteinExistence type="inferred from homology"/>
<evidence type="ECO:0000256" key="1">
    <source>
        <dbReference type="ARBA" id="ARBA00007109"/>
    </source>
</evidence>
<dbReference type="InterPro" id="IPR027935">
    <property type="entry name" value="Di19_C"/>
</dbReference>
<feature type="domain" description="Di19 C-terminal" evidence="3">
    <location>
        <begin position="119"/>
        <end position="205"/>
    </location>
</feature>
<comment type="caution">
    <text evidence="4">The sequence shown here is derived from an EMBL/GenBank/DDBJ whole genome shotgun (WGS) entry which is preliminary data.</text>
</comment>
<evidence type="ECO:0000313" key="4">
    <source>
        <dbReference type="EMBL" id="KAK9090307.1"/>
    </source>
</evidence>
<evidence type="ECO:0008006" key="6">
    <source>
        <dbReference type="Google" id="ProtNLM"/>
    </source>
</evidence>
<dbReference type="PANTHER" id="PTHR31875">
    <property type="entry name" value="PROTEIN DEHYDRATION-INDUCED 19"/>
    <property type="match status" value="1"/>
</dbReference>
<reference evidence="4 5" key="1">
    <citation type="submission" date="2024-01" db="EMBL/GenBank/DDBJ databases">
        <title>Genome assemblies of Stephania.</title>
        <authorList>
            <person name="Yang L."/>
        </authorList>
    </citation>
    <scope>NUCLEOTIDE SEQUENCE [LARGE SCALE GENOMIC DNA]</scope>
    <source>
        <strain evidence="4">QJT</strain>
        <tissue evidence="4">Leaf</tissue>
    </source>
</reference>
<dbReference type="Proteomes" id="UP001417504">
    <property type="component" value="Unassembled WGS sequence"/>
</dbReference>
<organism evidence="4 5">
    <name type="scientific">Stephania japonica</name>
    <dbReference type="NCBI Taxonomy" id="461633"/>
    <lineage>
        <taxon>Eukaryota</taxon>
        <taxon>Viridiplantae</taxon>
        <taxon>Streptophyta</taxon>
        <taxon>Embryophyta</taxon>
        <taxon>Tracheophyta</taxon>
        <taxon>Spermatophyta</taxon>
        <taxon>Magnoliopsida</taxon>
        <taxon>Ranunculales</taxon>
        <taxon>Menispermaceae</taxon>
        <taxon>Menispermoideae</taxon>
        <taxon>Cissampelideae</taxon>
        <taxon>Stephania</taxon>
    </lineage>
</organism>
<dbReference type="InterPro" id="IPR033347">
    <property type="entry name" value="Di19"/>
</dbReference>
<evidence type="ECO:0000259" key="3">
    <source>
        <dbReference type="Pfam" id="PF14571"/>
    </source>
</evidence>